<organism evidence="1 2">
    <name type="scientific">Prochlorococcus marinus (strain NATL1A)</name>
    <dbReference type="NCBI Taxonomy" id="167555"/>
    <lineage>
        <taxon>Bacteria</taxon>
        <taxon>Bacillati</taxon>
        <taxon>Cyanobacteriota</taxon>
        <taxon>Cyanophyceae</taxon>
        <taxon>Synechococcales</taxon>
        <taxon>Prochlorococcaceae</taxon>
        <taxon>Prochlorococcus</taxon>
    </lineage>
</organism>
<evidence type="ECO:0000313" key="1">
    <source>
        <dbReference type="EMBL" id="ABM75771.1"/>
    </source>
</evidence>
<reference evidence="2" key="1">
    <citation type="journal article" date="2007" name="PLoS Genet.">
        <title>Patterns and implications of gene gain and loss in the evolution of Prochlorococcus.</title>
        <authorList>
            <person name="Kettler G.C."/>
            <person name="Martiny A.C."/>
            <person name="Huang K."/>
            <person name="Zucker J."/>
            <person name="Coleman M.L."/>
            <person name="Rodrigue S."/>
            <person name="Chen F."/>
            <person name="Lapidus A."/>
            <person name="Ferriera S."/>
            <person name="Johnson J."/>
            <person name="Steglich C."/>
            <person name="Church G.M."/>
            <person name="Richardson P."/>
            <person name="Chisholm S.W."/>
        </authorList>
    </citation>
    <scope>NUCLEOTIDE SEQUENCE [LARGE SCALE GENOMIC DNA]</scope>
    <source>
        <strain evidence="2">NATL1A</strain>
    </source>
</reference>
<accession>A2C2R1</accession>
<proteinExistence type="predicted"/>
<protein>
    <submittedName>
        <fullName evidence="1">Uncharacterized protein</fullName>
    </submittedName>
</protein>
<name>A2C2R1_PROM1</name>
<dbReference type="KEGG" id="pme:NATL1_12131"/>
<dbReference type="AlphaFoldDB" id="A2C2R1"/>
<dbReference type="HOGENOM" id="CLU_2993138_0_0_3"/>
<dbReference type="RefSeq" id="WP_011823852.1">
    <property type="nucleotide sequence ID" value="NC_008819.1"/>
</dbReference>
<dbReference type="Proteomes" id="UP000002592">
    <property type="component" value="Chromosome"/>
</dbReference>
<gene>
    <name evidence="1" type="ordered locus">NATL1_12131</name>
</gene>
<evidence type="ECO:0000313" key="2">
    <source>
        <dbReference type="Proteomes" id="UP000002592"/>
    </source>
</evidence>
<dbReference type="EMBL" id="CP000553">
    <property type="protein sequence ID" value="ABM75771.1"/>
    <property type="molecule type" value="Genomic_DNA"/>
</dbReference>
<sequence>MKKETSSNVLEKIDIAKERIKELETMINLWEGGKVASFWDTECSTNPSSPCCLLFND</sequence>